<keyword evidence="2" id="KW-1185">Reference proteome</keyword>
<evidence type="ECO:0000313" key="2">
    <source>
        <dbReference type="Proteomes" id="UP000078454"/>
    </source>
</evidence>
<dbReference type="Proteomes" id="UP000078454">
    <property type="component" value="Unassembled WGS sequence"/>
</dbReference>
<gene>
    <name evidence="1" type="ORF">A8708_22720</name>
</gene>
<accession>A0A198A281</accession>
<proteinExistence type="predicted"/>
<dbReference type="AlphaFoldDB" id="A0A198A281"/>
<protein>
    <submittedName>
        <fullName evidence="1">3-dehydroquinate dehydratase</fullName>
    </submittedName>
</protein>
<dbReference type="EMBL" id="LYPB01000084">
    <property type="protein sequence ID" value="OAS15217.1"/>
    <property type="molecule type" value="Genomic_DNA"/>
</dbReference>
<reference evidence="1 2" key="1">
    <citation type="submission" date="2016-05" db="EMBL/GenBank/DDBJ databases">
        <title>Paenibacillus sp. 1ZS3-15 nov., isolated from the rhizosphere soil.</title>
        <authorList>
            <person name="Zhang X.X."/>
            <person name="Zhang J."/>
        </authorList>
    </citation>
    <scope>NUCLEOTIDE SEQUENCE [LARGE SCALE GENOMIC DNA]</scope>
    <source>
        <strain evidence="1 2">1ZS3-15</strain>
    </source>
</reference>
<sequence>MKMFITIHNKPVPVYSDEKNKKKFNLLKSALEAKVTKGRATLKKCLDSIISIEIVGCEAILHSLNERDSLALSLY</sequence>
<dbReference type="OrthoDB" id="2626786at2"/>
<evidence type="ECO:0000313" key="1">
    <source>
        <dbReference type="EMBL" id="OAS15217.1"/>
    </source>
</evidence>
<organism evidence="1 2">
    <name type="scientific">Paenibacillus oryzisoli</name>
    <dbReference type="NCBI Taxonomy" id="1850517"/>
    <lineage>
        <taxon>Bacteria</taxon>
        <taxon>Bacillati</taxon>
        <taxon>Bacillota</taxon>
        <taxon>Bacilli</taxon>
        <taxon>Bacillales</taxon>
        <taxon>Paenibacillaceae</taxon>
        <taxon>Paenibacillus</taxon>
    </lineage>
</organism>
<dbReference type="RefSeq" id="WP_028554145.1">
    <property type="nucleotide sequence ID" value="NZ_LYPB01000084.1"/>
</dbReference>
<comment type="caution">
    <text evidence="1">The sequence shown here is derived from an EMBL/GenBank/DDBJ whole genome shotgun (WGS) entry which is preliminary data.</text>
</comment>
<name>A0A198A281_9BACL</name>